<dbReference type="PANTHER" id="PTHR45947:SF3">
    <property type="entry name" value="SULFOQUINOVOSYL TRANSFERASE SQD2"/>
    <property type="match status" value="1"/>
</dbReference>
<evidence type="ECO:0000256" key="2">
    <source>
        <dbReference type="ARBA" id="ARBA00022679"/>
    </source>
</evidence>
<dbReference type="InterPro" id="IPR028098">
    <property type="entry name" value="Glyco_trans_4-like_N"/>
</dbReference>
<dbReference type="Proteomes" id="UP001555826">
    <property type="component" value="Unassembled WGS sequence"/>
</dbReference>
<name>A0ABV3PCE0_9ACTN</name>
<dbReference type="Gene3D" id="3.40.50.2000">
    <property type="entry name" value="Glycogen Phosphorylase B"/>
    <property type="match status" value="2"/>
</dbReference>
<dbReference type="SUPFAM" id="SSF53756">
    <property type="entry name" value="UDP-Glycosyltransferase/glycogen phosphorylase"/>
    <property type="match status" value="1"/>
</dbReference>
<dbReference type="Pfam" id="PF13579">
    <property type="entry name" value="Glyco_trans_4_4"/>
    <property type="match status" value="1"/>
</dbReference>
<dbReference type="CDD" id="cd03801">
    <property type="entry name" value="GT4_PimA-like"/>
    <property type="match status" value="1"/>
</dbReference>
<gene>
    <name evidence="4" type="ORF">AB1207_21400</name>
</gene>
<protein>
    <submittedName>
        <fullName evidence="4">Glycosyltransferase family 4 protein</fullName>
        <ecNumber evidence="4">2.4.-.-</ecNumber>
    </submittedName>
</protein>
<keyword evidence="5" id="KW-1185">Reference proteome</keyword>
<organism evidence="4 5">
    <name type="scientific">Kineococcus endophyticus</name>
    <dbReference type="NCBI Taxonomy" id="1181883"/>
    <lineage>
        <taxon>Bacteria</taxon>
        <taxon>Bacillati</taxon>
        <taxon>Actinomycetota</taxon>
        <taxon>Actinomycetes</taxon>
        <taxon>Kineosporiales</taxon>
        <taxon>Kineosporiaceae</taxon>
        <taxon>Kineococcus</taxon>
    </lineage>
</organism>
<evidence type="ECO:0000313" key="5">
    <source>
        <dbReference type="Proteomes" id="UP001555826"/>
    </source>
</evidence>
<keyword evidence="2 4" id="KW-0808">Transferase</keyword>
<dbReference type="EMBL" id="JBFNQN010000017">
    <property type="protein sequence ID" value="MEW9267313.1"/>
    <property type="molecule type" value="Genomic_DNA"/>
</dbReference>
<accession>A0ABV3PCE0</accession>
<sequence length="358" mass="36236">MTPAAPEGPVLFVLGSSAGGVVRHVDALAARLHAGGVDVRVAGPAETLARLAAPVPTAAVEIGASLDPVRDLRAAAALRRAVGHLPGVLVHAHGVRAGFVAALALGGTRRRVPLVVTLHNAVLGSGVRARLGTAVLGVVCRRAHVVLGVSADLVAQAHRLGADVADRALVPAPALPPGDAARGRDVLGPGPVVLAVARLADQKGLPTLLDAAAGAGAPVAVAGDGPLRARLEARIRSEGLPVRLLGRRDDVADLLAAADVALSTSVWEGQPVFVQEALRAGVPLVATDAGGTREVTGDAAVLVPVGDAAGLAAAVRRLVQDRTEHAVRARRSRQRAAELPTEDDAVAQVRRVHRAARG</sequence>
<feature type="domain" description="Glycosyltransferase subfamily 4-like N-terminal" evidence="3">
    <location>
        <begin position="19"/>
        <end position="171"/>
    </location>
</feature>
<dbReference type="InterPro" id="IPR050194">
    <property type="entry name" value="Glycosyltransferase_grp1"/>
</dbReference>
<evidence type="ECO:0000259" key="3">
    <source>
        <dbReference type="Pfam" id="PF13579"/>
    </source>
</evidence>
<evidence type="ECO:0000313" key="4">
    <source>
        <dbReference type="EMBL" id="MEW9267313.1"/>
    </source>
</evidence>
<reference evidence="4 5" key="1">
    <citation type="submission" date="2024-07" db="EMBL/GenBank/DDBJ databases">
        <authorList>
            <person name="Thanompreechachai J."/>
            <person name="Duangmal K."/>
        </authorList>
    </citation>
    <scope>NUCLEOTIDE SEQUENCE [LARGE SCALE GENOMIC DNA]</scope>
    <source>
        <strain evidence="4 5">KCTC 19886</strain>
    </source>
</reference>
<dbReference type="GO" id="GO:0016757">
    <property type="term" value="F:glycosyltransferase activity"/>
    <property type="evidence" value="ECO:0007669"/>
    <property type="project" value="UniProtKB-KW"/>
</dbReference>
<dbReference type="Pfam" id="PF13692">
    <property type="entry name" value="Glyco_trans_1_4"/>
    <property type="match status" value="1"/>
</dbReference>
<comment type="caution">
    <text evidence="4">The sequence shown here is derived from an EMBL/GenBank/DDBJ whole genome shotgun (WGS) entry which is preliminary data.</text>
</comment>
<keyword evidence="1 4" id="KW-0328">Glycosyltransferase</keyword>
<dbReference type="PANTHER" id="PTHR45947">
    <property type="entry name" value="SULFOQUINOVOSYL TRANSFERASE SQD2"/>
    <property type="match status" value="1"/>
</dbReference>
<dbReference type="EC" id="2.4.-.-" evidence="4"/>
<dbReference type="RefSeq" id="WP_367640600.1">
    <property type="nucleotide sequence ID" value="NZ_JBFNQN010000017.1"/>
</dbReference>
<proteinExistence type="predicted"/>
<evidence type="ECO:0000256" key="1">
    <source>
        <dbReference type="ARBA" id="ARBA00022676"/>
    </source>
</evidence>